<keyword evidence="1" id="KW-0812">Transmembrane</keyword>
<sequence length="65" mass="6919">MGFALLVLLFLAGLGLSRIVAVTESSVTVYVGLLGAASIVGMVFVILICIASFLISKRIYTRKEL</sequence>
<accession>A0A1C4H253</accession>
<dbReference type="EMBL" id="FMBL01000001">
    <property type="protein sequence ID" value="SCC78698.1"/>
    <property type="molecule type" value="Genomic_DNA"/>
</dbReference>
<organism evidence="2 3">
    <name type="scientific">Bifidobacterium commune</name>
    <dbReference type="NCBI Taxonomy" id="1505727"/>
    <lineage>
        <taxon>Bacteria</taxon>
        <taxon>Bacillati</taxon>
        <taxon>Actinomycetota</taxon>
        <taxon>Actinomycetes</taxon>
        <taxon>Bifidobacteriales</taxon>
        <taxon>Bifidobacteriaceae</taxon>
        <taxon>Bifidobacterium</taxon>
    </lineage>
</organism>
<feature type="transmembrane region" description="Helical" evidence="1">
    <location>
        <begin position="31"/>
        <end position="55"/>
    </location>
</feature>
<proteinExistence type="predicted"/>
<evidence type="ECO:0000313" key="2">
    <source>
        <dbReference type="EMBL" id="SCC78698.1"/>
    </source>
</evidence>
<evidence type="ECO:0000313" key="3">
    <source>
        <dbReference type="Proteomes" id="UP000242610"/>
    </source>
</evidence>
<evidence type="ECO:0000256" key="1">
    <source>
        <dbReference type="SAM" id="Phobius"/>
    </source>
</evidence>
<dbReference type="AlphaFoldDB" id="A0A1C4H253"/>
<keyword evidence="3" id="KW-1185">Reference proteome</keyword>
<reference evidence="3" key="1">
    <citation type="submission" date="2016-08" db="EMBL/GenBank/DDBJ databases">
        <authorList>
            <person name="Varghese N."/>
            <person name="Submissions Spin"/>
        </authorList>
    </citation>
    <scope>NUCLEOTIDE SEQUENCE [LARGE SCALE GENOMIC DNA]</scope>
    <source>
        <strain evidence="3">R-52791</strain>
    </source>
</reference>
<name>A0A1C4H253_9BIFI</name>
<keyword evidence="1" id="KW-0472">Membrane</keyword>
<dbReference type="Proteomes" id="UP000242610">
    <property type="component" value="Unassembled WGS sequence"/>
</dbReference>
<gene>
    <name evidence="2" type="ORF">GA0061077_0381</name>
</gene>
<keyword evidence="1" id="KW-1133">Transmembrane helix</keyword>
<protein>
    <submittedName>
        <fullName evidence="2">Uncharacterized protein</fullName>
    </submittedName>
</protein>